<evidence type="ECO:0000256" key="1">
    <source>
        <dbReference type="SAM" id="MobiDB-lite"/>
    </source>
</evidence>
<dbReference type="EMBL" id="LAZR01004741">
    <property type="protein sequence ID" value="KKN05973.1"/>
    <property type="molecule type" value="Genomic_DNA"/>
</dbReference>
<evidence type="ECO:0008006" key="3">
    <source>
        <dbReference type="Google" id="ProtNLM"/>
    </source>
</evidence>
<feature type="region of interest" description="Disordered" evidence="1">
    <location>
        <begin position="1"/>
        <end position="38"/>
    </location>
</feature>
<reference evidence="2" key="1">
    <citation type="journal article" date="2015" name="Nature">
        <title>Complex archaea that bridge the gap between prokaryotes and eukaryotes.</title>
        <authorList>
            <person name="Spang A."/>
            <person name="Saw J.H."/>
            <person name="Jorgensen S.L."/>
            <person name="Zaremba-Niedzwiedzka K."/>
            <person name="Martijn J."/>
            <person name="Lind A.E."/>
            <person name="van Eijk R."/>
            <person name="Schleper C."/>
            <person name="Guy L."/>
            <person name="Ettema T.J."/>
        </authorList>
    </citation>
    <scope>NUCLEOTIDE SEQUENCE</scope>
</reference>
<organism evidence="2">
    <name type="scientific">marine sediment metagenome</name>
    <dbReference type="NCBI Taxonomy" id="412755"/>
    <lineage>
        <taxon>unclassified sequences</taxon>
        <taxon>metagenomes</taxon>
        <taxon>ecological metagenomes</taxon>
    </lineage>
</organism>
<accession>A0A0F9QKV3</accession>
<proteinExistence type="predicted"/>
<feature type="compositionally biased region" description="Basic and acidic residues" evidence="1">
    <location>
        <begin position="1766"/>
        <end position="1783"/>
    </location>
</feature>
<feature type="region of interest" description="Disordered" evidence="1">
    <location>
        <begin position="1766"/>
        <end position="1798"/>
    </location>
</feature>
<evidence type="ECO:0000313" key="2">
    <source>
        <dbReference type="EMBL" id="KKN05973.1"/>
    </source>
</evidence>
<protein>
    <recommendedName>
        <fullName evidence="3">Large polyvalent protein associated domain-containing protein</fullName>
    </recommendedName>
</protein>
<comment type="caution">
    <text evidence="2">The sequence shown here is derived from an EMBL/GenBank/DDBJ whole genome shotgun (WGS) entry which is preliminary data.</text>
</comment>
<sequence>MPHTPTHTQRPVPVRPSEPREREPIEPLEPSIVEQFPGELPPVTLPTREEFAEAVDPFRSERQLLDDLANRIFPQELPAISEIPVRPSEPREIPSVGFETILNFAIEEPENFINDLQIRGRTEDTELLLEMFGATPEDIDELLGPARPMPEWLTLDFWKEALFRPYAGKDLGTKAYATFIAGMGDVITTTGGAARWLGHEEAGSTLSDIGSLLQQKAAPPTTGEFEMTDLLDPNWWIEKPLRSVPFALSLAPMAIGGYYGGSGVAIALGLGKIWSYIIGGFAGAALSRPLESALEAGSSYDDAISRGLSEKEAKEEADEVFRNNMVLAGADAFEIAIALAPTPKWVPASLIKQGLVRTARVAGKMAIVGLSEGGEEVYQDMVQRHARGEEWKLDPVTKEVFAIGMAMGMGMGLGGDVITGIVDKSKAKMPPDMKKDFNISVAELIGEGFTPEQAELKALEQITAVPEGEALVQEALREQKAETEAVTPEIAPVTPEVVPIPSEPAVTAAIDALTKQRNTLLVQERRGKDVTDEIFQVDKEIAELRGEPPIEGRAEIAPVTPEVAPLTQALQAEYANLVDKAALVNPDAPAVIKATDILSKITPENQRELLIKIEALEDELKGIAEVPPAEPVIAQAPEVPDQVIPAVATPDVPHIKDIGILEKVRPTRKVFQKMGLGEEVWKPAFKAETELAEARAVFHKELTEKAKLIGKDKERRAMVFQELENPGTVKGLTFDEKRYITWWKEKADKWADDLGLAPEERVKNYITHIFEKDIARQLEAEGALDQATARMLEYTAPKTIFNPFLQKRLGATAGLIEDPVLAAEAYSSRQLKVFYYEPLLEKINLYAKNAPPAASRYLKEFSLRLTGKPLKIDQEVNNTLKEFGDALAKIPRFQPIAKYFQEGNPSGIAAYNFTSALYFLWLGFKPTSAIRNLSQHTLIMSETGPIAFSDGIRLRFTAEGKAALNDSLVLRSRKAAFIPGIDDSLAQNWTDKFRETALAMFRFADKQNVSDAFLAGYSEAKGLLPNADRQVWIDRGDEVAADTQYLYTKLNSFAMSQSSIGRVFSVLTTWSENWLELMVKWGKANPSQVYLNFEKQSDGTWTMPKKNWLTRRKSILTYMAIVGLAFFLKDRSRLKALEYTGLTSINYIADIMGGDFPALEYPGAVADIVAGILTDDERRMKQGLSALDPVNLMGLGRQIDAVASGDRDWATLFLYLQEKNWELKKLEESWEKGLKPYDELETDRQRTDWRKRNPVGEARLFVSGQFTTLSSDEARAEVLRIIENNNIDPSMIPGYDKVFGVDTNEELTTASKQIGDILVPERDLYSTSNFGSEVNKLEKTVGRDKIIADGNELAIAFLQAQDEWQGYENSGDEAKTLMRQQFPDLEANLFFWGHEITTFKNPNSADLVIKMLEKYGVEPGGIRAFYDDPSKYDEIFTPLFDLKRTWFDKLIEYEAADEDERAVLLEDTAFRDGKRRIEAYDKDVPTEVIDSYVEYYAIPSERNAQSKMYRINHPKLEEWGQENLEWKPLGKSSTEITEKSFSWAVTAQWPEFEDKYEAFDESERDFFWVEAERQYLEYKVQGTDYIKTHDLLHYAMDRRAREANDLGLPRYHVEHGGDYLGIWNPLSLSYVEYTLIPSKGYDNERFLMEHPKLVDAMVDLDHWQPKDFSNVPSGKFESSLTEYESLEIGTDRYRYRANNPEFDKEGVELGRWEPVDVSKVIPEGIVKLQERYDKLPVTGNHRLFFRHQNPTFEAYLVEKGYEPLGDRWMEPEDRPKPEPKPKLEPIPSPEVPETDDELQARLDELERKRKALLK</sequence>
<name>A0A0F9QKV3_9ZZZZ</name>
<gene>
    <name evidence="2" type="ORF">LCGC14_1081970</name>
</gene>